<proteinExistence type="predicted"/>
<feature type="transmembrane region" description="Helical" evidence="7">
    <location>
        <begin position="419"/>
        <end position="443"/>
    </location>
</feature>
<dbReference type="GO" id="GO:0050839">
    <property type="term" value="F:cell adhesion molecule binding"/>
    <property type="evidence" value="ECO:0007669"/>
    <property type="project" value="TreeGrafter"/>
</dbReference>
<keyword evidence="3" id="KW-1015">Disulfide bond</keyword>
<reference evidence="9" key="1">
    <citation type="journal article" date="2024" name="Gigascience">
        <title>Chromosome-level genome of the poultry shaft louse Menopon gallinae provides insight into the host-switching and adaptive evolution of parasitic lice.</title>
        <authorList>
            <person name="Xu Y."/>
            <person name="Ma L."/>
            <person name="Liu S."/>
            <person name="Liang Y."/>
            <person name="Liu Q."/>
            <person name="He Z."/>
            <person name="Tian L."/>
            <person name="Duan Y."/>
            <person name="Cai W."/>
            <person name="Li H."/>
            <person name="Song F."/>
        </authorList>
    </citation>
    <scope>NUCLEOTIDE SEQUENCE</scope>
    <source>
        <strain evidence="9">Cailab_2023a</strain>
    </source>
</reference>
<dbReference type="Pfam" id="PF13927">
    <property type="entry name" value="Ig_3"/>
    <property type="match status" value="3"/>
</dbReference>
<dbReference type="SMART" id="SM00409">
    <property type="entry name" value="IG"/>
    <property type="match status" value="4"/>
</dbReference>
<dbReference type="InterPro" id="IPR036179">
    <property type="entry name" value="Ig-like_dom_sf"/>
</dbReference>
<keyword evidence="7" id="KW-0812">Transmembrane</keyword>
<dbReference type="InterPro" id="IPR003599">
    <property type="entry name" value="Ig_sub"/>
</dbReference>
<comment type="subcellular location">
    <subcellularLocation>
        <location evidence="1">Membrane</location>
        <topology evidence="1">Single-pass type I membrane protein</topology>
    </subcellularLocation>
</comment>
<keyword evidence="4" id="KW-0325">Glycoprotein</keyword>
<dbReference type="PANTHER" id="PTHR11640:SF31">
    <property type="entry name" value="IRREGULAR CHIASM C-ROUGHEST PROTEIN-RELATED"/>
    <property type="match status" value="1"/>
</dbReference>
<evidence type="ECO:0000313" key="9">
    <source>
        <dbReference type="EMBL" id="KAL0273422.1"/>
    </source>
</evidence>
<dbReference type="InterPro" id="IPR013783">
    <property type="entry name" value="Ig-like_fold"/>
</dbReference>
<evidence type="ECO:0000256" key="7">
    <source>
        <dbReference type="SAM" id="Phobius"/>
    </source>
</evidence>
<comment type="caution">
    <text evidence="9">The sequence shown here is derived from an EMBL/GenBank/DDBJ whole genome shotgun (WGS) entry which is preliminary data.</text>
</comment>
<dbReference type="Pfam" id="PF08205">
    <property type="entry name" value="C2-set_2"/>
    <property type="match status" value="1"/>
</dbReference>
<feature type="region of interest" description="Disordered" evidence="6">
    <location>
        <begin position="513"/>
        <end position="533"/>
    </location>
</feature>
<feature type="domain" description="Ig-like" evidence="8">
    <location>
        <begin position="42"/>
        <end position="137"/>
    </location>
</feature>
<dbReference type="InterPro" id="IPR007110">
    <property type="entry name" value="Ig-like_dom"/>
</dbReference>
<dbReference type="InterPro" id="IPR013162">
    <property type="entry name" value="CD80_C2-set"/>
</dbReference>
<feature type="domain" description="Ig-like" evidence="8">
    <location>
        <begin position="319"/>
        <end position="400"/>
    </location>
</feature>
<evidence type="ECO:0000256" key="5">
    <source>
        <dbReference type="ARBA" id="ARBA00023319"/>
    </source>
</evidence>
<feature type="region of interest" description="Disordered" evidence="6">
    <location>
        <begin position="453"/>
        <end position="472"/>
    </location>
</feature>
<gene>
    <name evidence="9" type="ORF">PYX00_006087</name>
</gene>
<dbReference type="PROSITE" id="PS50835">
    <property type="entry name" value="IG_LIKE"/>
    <property type="match status" value="4"/>
</dbReference>
<dbReference type="CDD" id="cd00096">
    <property type="entry name" value="Ig"/>
    <property type="match status" value="1"/>
</dbReference>
<organism evidence="9">
    <name type="scientific">Menopon gallinae</name>
    <name type="common">poultry shaft louse</name>
    <dbReference type="NCBI Taxonomy" id="328185"/>
    <lineage>
        <taxon>Eukaryota</taxon>
        <taxon>Metazoa</taxon>
        <taxon>Ecdysozoa</taxon>
        <taxon>Arthropoda</taxon>
        <taxon>Hexapoda</taxon>
        <taxon>Insecta</taxon>
        <taxon>Pterygota</taxon>
        <taxon>Neoptera</taxon>
        <taxon>Paraneoptera</taxon>
        <taxon>Psocodea</taxon>
        <taxon>Troctomorpha</taxon>
        <taxon>Phthiraptera</taxon>
        <taxon>Amblycera</taxon>
        <taxon>Menoponidae</taxon>
        <taxon>Menopon</taxon>
    </lineage>
</organism>
<feature type="domain" description="Ig-like" evidence="8">
    <location>
        <begin position="144"/>
        <end position="232"/>
    </location>
</feature>
<dbReference type="GO" id="GO:0005886">
    <property type="term" value="C:plasma membrane"/>
    <property type="evidence" value="ECO:0007669"/>
    <property type="project" value="TreeGrafter"/>
</dbReference>
<name>A0AAW2HUH4_9NEOP</name>
<evidence type="ECO:0000256" key="4">
    <source>
        <dbReference type="ARBA" id="ARBA00023180"/>
    </source>
</evidence>
<dbReference type="InterPro" id="IPR003598">
    <property type="entry name" value="Ig_sub2"/>
</dbReference>
<feature type="domain" description="Ig-like" evidence="8">
    <location>
        <begin position="235"/>
        <end position="300"/>
    </location>
</feature>
<dbReference type="SMART" id="SM00408">
    <property type="entry name" value="IGc2"/>
    <property type="match status" value="4"/>
</dbReference>
<accession>A0AAW2HUH4</accession>
<sequence length="711" mass="76931">MNPILLEDDAKYQCQVGNGPQGQPGIRSQFATVTVLVPPEKPKIIQGESLVTTEDREIELECVSLAGKPAAEITWVDGYGNVLTENIDYIVEKLSDNRRFTAKSVLKLRPKKHHHNTTFTCQAQNAADRTYKTAKLRLEVKYAPKVKVEIVSGVDQSGRIQEGADVTLTCNADANPSEVTYKWFVNNELVDGDHTTELVLRNVTRKLHDAIVKCKVHNPVGESEAFETLEVSYGPRFRSRPKSIQADLGSTVTLICDVDGNPPPDIVWIHESTDKVVGTSANLTLTVDNNSGGRYHCKASITGYPEVVAEGAIYIKGRPTIISHRTQFGIVGDVVRLECVAFSIPRPNHILWSYDGVEIDSGNEEYSILEDPLPNGIKSTLIIPASESRHFGVYNCSVTNPYGTDWAEILLKAQKSFPLLIILIGVIGLVIVVVAIALVVILCQKKVKKPPIPMDCNGGEKASKESDRSSNISDLKLELRTGSSVSNVHCELEYGPDSETGSESVVTRIGESTASDGTAANPAEHSRGGLSVAGVPLAGPVPIGTLGSLSHTSTLPHTGSIPQANGGDRLYRYSAEFSDPVFPPKDGQNNNGYVPYVDYSRDYNPPALEGSRDSVLTNSQINMRLSSVPTGVDPRYSAAYGNPYLRSSNASLPPPHLTTGPNTPAPPPYSATRQNGAVPQVARLPSSPTSQYIVPTREQITIKRGTLATHV</sequence>
<dbReference type="Gene3D" id="2.60.40.10">
    <property type="entry name" value="Immunoglobulins"/>
    <property type="match status" value="5"/>
</dbReference>
<keyword evidence="2 7" id="KW-0472">Membrane</keyword>
<evidence type="ECO:0000256" key="6">
    <source>
        <dbReference type="SAM" id="MobiDB-lite"/>
    </source>
</evidence>
<evidence type="ECO:0000256" key="3">
    <source>
        <dbReference type="ARBA" id="ARBA00023157"/>
    </source>
</evidence>
<dbReference type="GO" id="GO:0005911">
    <property type="term" value="C:cell-cell junction"/>
    <property type="evidence" value="ECO:0007669"/>
    <property type="project" value="TreeGrafter"/>
</dbReference>
<keyword evidence="5" id="KW-0393">Immunoglobulin domain</keyword>
<feature type="region of interest" description="Disordered" evidence="6">
    <location>
        <begin position="647"/>
        <end position="674"/>
    </location>
</feature>
<evidence type="ECO:0000259" key="8">
    <source>
        <dbReference type="PROSITE" id="PS50835"/>
    </source>
</evidence>
<dbReference type="GO" id="GO:0098609">
    <property type="term" value="P:cell-cell adhesion"/>
    <property type="evidence" value="ECO:0007669"/>
    <property type="project" value="TreeGrafter"/>
</dbReference>
<keyword evidence="7" id="KW-1133">Transmembrane helix</keyword>
<dbReference type="SUPFAM" id="SSF48726">
    <property type="entry name" value="Immunoglobulin"/>
    <property type="match status" value="3"/>
</dbReference>
<protein>
    <recommendedName>
        <fullName evidence="8">Ig-like domain-containing protein</fullName>
    </recommendedName>
</protein>
<evidence type="ECO:0000256" key="2">
    <source>
        <dbReference type="ARBA" id="ARBA00023136"/>
    </source>
</evidence>
<dbReference type="EMBL" id="JARGDH010000003">
    <property type="protein sequence ID" value="KAL0273422.1"/>
    <property type="molecule type" value="Genomic_DNA"/>
</dbReference>
<dbReference type="PANTHER" id="PTHR11640">
    <property type="entry name" value="NEPHRIN"/>
    <property type="match status" value="1"/>
</dbReference>
<evidence type="ECO:0000256" key="1">
    <source>
        <dbReference type="ARBA" id="ARBA00004479"/>
    </source>
</evidence>
<dbReference type="AlphaFoldDB" id="A0AAW2HUH4"/>
<dbReference type="InterPro" id="IPR051275">
    <property type="entry name" value="Cell_adhesion_signaling"/>
</dbReference>